<keyword evidence="3 6" id="KW-0418">Kinase</keyword>
<gene>
    <name evidence="6" type="ORF">OCK74_00025</name>
</gene>
<reference evidence="6" key="2">
    <citation type="submission" date="2023-04" db="EMBL/GenBank/DDBJ databases">
        <title>Paracnuella aquatica gen. nov., sp. nov., a member of the family Chitinophagaceae isolated from a hot spring.</title>
        <authorList>
            <person name="Wang C."/>
        </authorList>
    </citation>
    <scope>NUCLEOTIDE SEQUENCE</scope>
    <source>
        <strain evidence="6">LB-8</strain>
    </source>
</reference>
<feature type="domain" description="DAGKc" evidence="5">
    <location>
        <begin position="3"/>
        <end position="133"/>
    </location>
</feature>
<dbReference type="InterPro" id="IPR016064">
    <property type="entry name" value="NAD/diacylglycerol_kinase_sf"/>
</dbReference>
<dbReference type="InterPro" id="IPR001206">
    <property type="entry name" value="Diacylglycerol_kinase_cat_dom"/>
</dbReference>
<evidence type="ECO:0000256" key="2">
    <source>
        <dbReference type="ARBA" id="ARBA00022741"/>
    </source>
</evidence>
<evidence type="ECO:0000313" key="6">
    <source>
        <dbReference type="EMBL" id="MCU7547473.1"/>
    </source>
</evidence>
<evidence type="ECO:0000256" key="4">
    <source>
        <dbReference type="ARBA" id="ARBA00022840"/>
    </source>
</evidence>
<dbReference type="RefSeq" id="WP_279294921.1">
    <property type="nucleotide sequence ID" value="NZ_JAOTIF010000001.1"/>
</dbReference>
<dbReference type="Proteomes" id="UP001155483">
    <property type="component" value="Unassembled WGS sequence"/>
</dbReference>
<protein>
    <submittedName>
        <fullName evidence="6">Diacylglycerol kinase family protein</fullName>
    </submittedName>
</protein>
<evidence type="ECO:0000256" key="1">
    <source>
        <dbReference type="ARBA" id="ARBA00022679"/>
    </source>
</evidence>
<dbReference type="EMBL" id="JAOTIF010000001">
    <property type="protein sequence ID" value="MCU7547473.1"/>
    <property type="molecule type" value="Genomic_DNA"/>
</dbReference>
<reference evidence="6" key="1">
    <citation type="submission" date="2022-09" db="EMBL/GenBank/DDBJ databases">
        <authorList>
            <person name="Yuan C."/>
            <person name="Ke Z."/>
        </authorList>
    </citation>
    <scope>NUCLEOTIDE SEQUENCE</scope>
    <source>
        <strain evidence="6">LB-8</strain>
    </source>
</reference>
<dbReference type="GO" id="GO:0005524">
    <property type="term" value="F:ATP binding"/>
    <property type="evidence" value="ECO:0007669"/>
    <property type="project" value="UniProtKB-KW"/>
</dbReference>
<evidence type="ECO:0000313" key="7">
    <source>
        <dbReference type="Proteomes" id="UP001155483"/>
    </source>
</evidence>
<dbReference type="PANTHER" id="PTHR12358:SF106">
    <property type="entry name" value="LIPID KINASE YEGS"/>
    <property type="match status" value="1"/>
</dbReference>
<keyword evidence="7" id="KW-1185">Reference proteome</keyword>
<keyword evidence="2" id="KW-0547">Nucleotide-binding</keyword>
<proteinExistence type="predicted"/>
<name>A0A9X2XTK7_9BACT</name>
<dbReference type="SMART" id="SM00046">
    <property type="entry name" value="DAGKc"/>
    <property type="match status" value="1"/>
</dbReference>
<keyword evidence="4" id="KW-0067">ATP-binding</keyword>
<dbReference type="AlphaFoldDB" id="A0A9X2XTK7"/>
<organism evidence="6 7">
    <name type="scientific">Paraflavisolibacter caeni</name>
    <dbReference type="NCBI Taxonomy" id="2982496"/>
    <lineage>
        <taxon>Bacteria</taxon>
        <taxon>Pseudomonadati</taxon>
        <taxon>Bacteroidota</taxon>
        <taxon>Chitinophagia</taxon>
        <taxon>Chitinophagales</taxon>
        <taxon>Chitinophagaceae</taxon>
        <taxon>Paraflavisolibacter</taxon>
    </lineage>
</organism>
<comment type="caution">
    <text evidence="6">The sequence shown here is derived from an EMBL/GenBank/DDBJ whole genome shotgun (WGS) entry which is preliminary data.</text>
</comment>
<dbReference type="Pfam" id="PF19279">
    <property type="entry name" value="YegS_C"/>
    <property type="match status" value="1"/>
</dbReference>
<accession>A0A9X2XTK7</accession>
<dbReference type="InterPro" id="IPR045540">
    <property type="entry name" value="YegS/DAGK_C"/>
</dbReference>
<dbReference type="SUPFAM" id="SSF111331">
    <property type="entry name" value="NAD kinase/diacylglycerol kinase-like"/>
    <property type="match status" value="1"/>
</dbReference>
<dbReference type="GO" id="GO:0016301">
    <property type="term" value="F:kinase activity"/>
    <property type="evidence" value="ECO:0007669"/>
    <property type="project" value="UniProtKB-KW"/>
</dbReference>
<keyword evidence="1" id="KW-0808">Transferase</keyword>
<dbReference type="PROSITE" id="PS50146">
    <property type="entry name" value="DAGK"/>
    <property type="match status" value="1"/>
</dbReference>
<dbReference type="GO" id="GO:0005886">
    <property type="term" value="C:plasma membrane"/>
    <property type="evidence" value="ECO:0007669"/>
    <property type="project" value="TreeGrafter"/>
</dbReference>
<evidence type="ECO:0000259" key="5">
    <source>
        <dbReference type="PROSITE" id="PS50146"/>
    </source>
</evidence>
<dbReference type="Gene3D" id="3.40.50.10330">
    <property type="entry name" value="Probable inorganic polyphosphate/atp-NAD kinase, domain 1"/>
    <property type="match status" value="1"/>
</dbReference>
<dbReference type="InterPro" id="IPR017438">
    <property type="entry name" value="ATP-NAD_kinase_N"/>
</dbReference>
<sequence>MQDERQKLLFVINPVSGGKEKHNREAEIRNYFKNLPHTVEFYLLNGKSDKVSIQHHVKSANPDKIIAVGGDGTVKLLADMLKGTDHILGIIPAGSANGMAKELNIPINMKEALDIIVHGQPQLIDAILINKKEICLHLSDMGLNAMMVKYFHGYNKRGMWGYARSIFRVLWEKQKIYATIITDNVTIKRKAYMIVLANASQYGTGASINPSGKLDDGLFEIVVVRKLHLWTILKMLLKHKTFDTEKIEIIHTKKVTLTSLRKSYFQVDGEYRGRLREIRAEIYPHCINLMLPRNSIV</sequence>
<evidence type="ECO:0000256" key="3">
    <source>
        <dbReference type="ARBA" id="ARBA00022777"/>
    </source>
</evidence>
<dbReference type="PANTHER" id="PTHR12358">
    <property type="entry name" value="SPHINGOSINE KINASE"/>
    <property type="match status" value="1"/>
</dbReference>
<dbReference type="Pfam" id="PF00781">
    <property type="entry name" value="DAGK_cat"/>
    <property type="match status" value="1"/>
</dbReference>
<dbReference type="InterPro" id="IPR050187">
    <property type="entry name" value="Lipid_Phosphate_FormReg"/>
</dbReference>
<dbReference type="Gene3D" id="2.60.200.40">
    <property type="match status" value="1"/>
</dbReference>